<dbReference type="AlphaFoldDB" id="A0A1F6ESC4"/>
<evidence type="ECO:0000259" key="1">
    <source>
        <dbReference type="Pfam" id="PF13473"/>
    </source>
</evidence>
<dbReference type="InterPro" id="IPR008972">
    <property type="entry name" value="Cupredoxin"/>
</dbReference>
<dbReference type="Gene3D" id="2.60.40.420">
    <property type="entry name" value="Cupredoxins - blue copper proteins"/>
    <property type="match status" value="1"/>
</dbReference>
<sequence>MNIQMLTALAISATVIGIAFWIVPTNSEVDGGGLPAPTAVIIDGTQIVDITAKGGYSPRVVVAKAGIPTVVRLATKDTFDCSASVVIPKLSYQKFLQPSGIEEIQITADQATGTLQGLCSMGMYNFKIKFEY</sequence>
<feature type="domain" description="EfeO-type cupredoxin-like" evidence="1">
    <location>
        <begin position="19"/>
        <end position="126"/>
    </location>
</feature>
<comment type="caution">
    <text evidence="2">The sequence shown here is derived from an EMBL/GenBank/DDBJ whole genome shotgun (WGS) entry which is preliminary data.</text>
</comment>
<gene>
    <name evidence="2" type="ORF">A2950_00530</name>
</gene>
<dbReference type="EMBL" id="MFMD01000013">
    <property type="protein sequence ID" value="OGG76499.1"/>
    <property type="molecule type" value="Genomic_DNA"/>
</dbReference>
<organism evidence="2 3">
    <name type="scientific">Candidatus Kaiserbacteria bacterium RIFCSPLOWO2_01_FULL_55_19</name>
    <dbReference type="NCBI Taxonomy" id="1798516"/>
    <lineage>
        <taxon>Bacteria</taxon>
        <taxon>Candidatus Kaiseribacteriota</taxon>
    </lineage>
</organism>
<protein>
    <recommendedName>
        <fullName evidence="1">EfeO-type cupredoxin-like domain-containing protein</fullName>
    </recommendedName>
</protein>
<evidence type="ECO:0000313" key="3">
    <source>
        <dbReference type="Proteomes" id="UP000176714"/>
    </source>
</evidence>
<dbReference type="InterPro" id="IPR028096">
    <property type="entry name" value="EfeO_Cupredoxin"/>
</dbReference>
<reference evidence="2 3" key="1">
    <citation type="journal article" date="2016" name="Nat. Commun.">
        <title>Thousands of microbial genomes shed light on interconnected biogeochemical processes in an aquifer system.</title>
        <authorList>
            <person name="Anantharaman K."/>
            <person name="Brown C.T."/>
            <person name="Hug L.A."/>
            <person name="Sharon I."/>
            <person name="Castelle C.J."/>
            <person name="Probst A.J."/>
            <person name="Thomas B.C."/>
            <person name="Singh A."/>
            <person name="Wilkins M.J."/>
            <person name="Karaoz U."/>
            <person name="Brodie E.L."/>
            <person name="Williams K.H."/>
            <person name="Hubbard S.S."/>
            <person name="Banfield J.F."/>
        </authorList>
    </citation>
    <scope>NUCLEOTIDE SEQUENCE [LARGE SCALE GENOMIC DNA]</scope>
</reference>
<dbReference type="Proteomes" id="UP000176714">
    <property type="component" value="Unassembled WGS sequence"/>
</dbReference>
<name>A0A1F6ESC4_9BACT</name>
<accession>A0A1F6ESC4</accession>
<dbReference type="Pfam" id="PF13473">
    <property type="entry name" value="Cupredoxin_1"/>
    <property type="match status" value="1"/>
</dbReference>
<evidence type="ECO:0000313" key="2">
    <source>
        <dbReference type="EMBL" id="OGG76499.1"/>
    </source>
</evidence>
<proteinExistence type="predicted"/>
<dbReference type="SUPFAM" id="SSF49503">
    <property type="entry name" value="Cupredoxins"/>
    <property type="match status" value="1"/>
</dbReference>